<dbReference type="EMBL" id="BARU01000002">
    <property type="protein sequence ID" value="GAH24909.1"/>
    <property type="molecule type" value="Genomic_DNA"/>
</dbReference>
<dbReference type="PIRSF" id="PIRSF000390">
    <property type="entry name" value="PLP_StrS"/>
    <property type="match status" value="1"/>
</dbReference>
<dbReference type="InterPro" id="IPR015424">
    <property type="entry name" value="PyrdxlP-dep_Trfase"/>
</dbReference>
<dbReference type="SUPFAM" id="SSF53383">
    <property type="entry name" value="PLP-dependent transferases"/>
    <property type="match status" value="1"/>
</dbReference>
<dbReference type="AlphaFoldDB" id="X1F699"/>
<protein>
    <recommendedName>
        <fullName evidence="2">DegT/DnrJ/EryC1/StrS family aminotransferase</fullName>
    </recommendedName>
</protein>
<reference evidence="1" key="1">
    <citation type="journal article" date="2014" name="Front. Microbiol.">
        <title>High frequency of phylogenetically diverse reductive dehalogenase-homologous genes in deep subseafloor sedimentary metagenomes.</title>
        <authorList>
            <person name="Kawai M."/>
            <person name="Futagami T."/>
            <person name="Toyoda A."/>
            <person name="Takaki Y."/>
            <person name="Nishi S."/>
            <person name="Hori S."/>
            <person name="Arai W."/>
            <person name="Tsubouchi T."/>
            <person name="Morono Y."/>
            <person name="Uchiyama I."/>
            <person name="Ito T."/>
            <person name="Fujiyama A."/>
            <person name="Inagaki F."/>
            <person name="Takami H."/>
        </authorList>
    </citation>
    <scope>NUCLEOTIDE SEQUENCE</scope>
    <source>
        <strain evidence="1">Expedition CK06-06</strain>
    </source>
</reference>
<dbReference type="Pfam" id="PF01041">
    <property type="entry name" value="DegT_DnrJ_EryC1"/>
    <property type="match status" value="1"/>
</dbReference>
<comment type="caution">
    <text evidence="1">The sequence shown here is derived from an EMBL/GenBank/DDBJ whole genome shotgun (WGS) entry which is preliminary data.</text>
</comment>
<sequence length="380" mass="42376">MEKALQLGRPYFDECEIERIKAVLNSGCWAGTCEETKVFEEKFAESVGARYAIATTSCTTSLHAALLATGIGKGDEVLVPSFTFPATGFAVGYCQAKPVLVDVDLDTYTINIGRIKKKITDKTKAIMPVYAFGLPPNVDDILEIGNDYNLKIVWDAATGLGARYHKITAGALSDCECFSFYPSKNIATGEGGMITTDNEEIAEEARSLVDFGTTKHAKVFDKLGFNYRLSAIQAAIGICQLEKLPKFLEAKKELAEYYKKRIREEESSLYWLCPQFEPKDVKSAWQRFVCVIQAHSSVHGKDTSDLRDKLMEFLRKEGIGCAIGTHSLAIQPYFKNDVCCPNADFLYRNTIALPLYYGMNTENVDYVIEKLLEFHTSLVK</sequence>
<dbReference type="InterPro" id="IPR015422">
    <property type="entry name" value="PyrdxlP-dep_Trfase_small"/>
</dbReference>
<dbReference type="Gene3D" id="3.40.640.10">
    <property type="entry name" value="Type I PLP-dependent aspartate aminotransferase-like (Major domain)"/>
    <property type="match status" value="1"/>
</dbReference>
<organism evidence="1">
    <name type="scientific">marine sediment metagenome</name>
    <dbReference type="NCBI Taxonomy" id="412755"/>
    <lineage>
        <taxon>unclassified sequences</taxon>
        <taxon>metagenomes</taxon>
        <taxon>ecological metagenomes</taxon>
    </lineage>
</organism>
<dbReference type="PANTHER" id="PTHR30244:SF34">
    <property type="entry name" value="DTDP-4-AMINO-4,6-DIDEOXYGALACTOSE TRANSAMINASE"/>
    <property type="match status" value="1"/>
</dbReference>
<dbReference type="InterPro" id="IPR000653">
    <property type="entry name" value="DegT/StrS_aminotransferase"/>
</dbReference>
<evidence type="ECO:0008006" key="2">
    <source>
        <dbReference type="Google" id="ProtNLM"/>
    </source>
</evidence>
<dbReference type="InterPro" id="IPR015421">
    <property type="entry name" value="PyrdxlP-dep_Trfase_major"/>
</dbReference>
<dbReference type="GO" id="GO:0000271">
    <property type="term" value="P:polysaccharide biosynthetic process"/>
    <property type="evidence" value="ECO:0007669"/>
    <property type="project" value="TreeGrafter"/>
</dbReference>
<dbReference type="CDD" id="cd00616">
    <property type="entry name" value="AHBA_syn"/>
    <property type="match status" value="1"/>
</dbReference>
<dbReference type="GO" id="GO:0008483">
    <property type="term" value="F:transaminase activity"/>
    <property type="evidence" value="ECO:0007669"/>
    <property type="project" value="TreeGrafter"/>
</dbReference>
<dbReference type="GO" id="GO:0030170">
    <property type="term" value="F:pyridoxal phosphate binding"/>
    <property type="evidence" value="ECO:0007669"/>
    <property type="project" value="TreeGrafter"/>
</dbReference>
<dbReference type="Gene3D" id="3.90.1150.10">
    <property type="entry name" value="Aspartate Aminotransferase, domain 1"/>
    <property type="match status" value="1"/>
</dbReference>
<gene>
    <name evidence="1" type="ORF">S03H2_00024</name>
</gene>
<accession>X1F699</accession>
<proteinExistence type="predicted"/>
<name>X1F699_9ZZZZ</name>
<evidence type="ECO:0000313" key="1">
    <source>
        <dbReference type="EMBL" id="GAH24909.1"/>
    </source>
</evidence>
<dbReference type="PANTHER" id="PTHR30244">
    <property type="entry name" value="TRANSAMINASE"/>
    <property type="match status" value="1"/>
</dbReference>